<evidence type="ECO:0000313" key="2">
    <source>
        <dbReference type="Proteomes" id="UP000789342"/>
    </source>
</evidence>
<dbReference type="AlphaFoldDB" id="A0A9N9NNC6"/>
<sequence length="79" mass="9183">MFLNESDHAAICRKKHDESSITQAELIKWHFTEILAEDMIIDAKQQRKLIGETLKIKAAKIVSHLYPDKTTLTFSIEWL</sequence>
<dbReference type="Proteomes" id="UP000789342">
    <property type="component" value="Unassembled WGS sequence"/>
</dbReference>
<comment type="caution">
    <text evidence="1">The sequence shown here is derived from an EMBL/GenBank/DDBJ whole genome shotgun (WGS) entry which is preliminary data.</text>
</comment>
<gene>
    <name evidence="1" type="ORF">AMORRO_LOCUS15060</name>
</gene>
<evidence type="ECO:0000313" key="1">
    <source>
        <dbReference type="EMBL" id="CAG8746291.1"/>
    </source>
</evidence>
<protein>
    <submittedName>
        <fullName evidence="1">4438_t:CDS:1</fullName>
    </submittedName>
</protein>
<proteinExistence type="predicted"/>
<name>A0A9N9NNC6_9GLOM</name>
<keyword evidence="2" id="KW-1185">Reference proteome</keyword>
<reference evidence="1" key="1">
    <citation type="submission" date="2021-06" db="EMBL/GenBank/DDBJ databases">
        <authorList>
            <person name="Kallberg Y."/>
            <person name="Tangrot J."/>
            <person name="Rosling A."/>
        </authorList>
    </citation>
    <scope>NUCLEOTIDE SEQUENCE</scope>
    <source>
        <strain evidence="1">CL551</strain>
    </source>
</reference>
<accession>A0A9N9NNC6</accession>
<dbReference type="EMBL" id="CAJVPV010033113">
    <property type="protein sequence ID" value="CAG8746291.1"/>
    <property type="molecule type" value="Genomic_DNA"/>
</dbReference>
<organism evidence="1 2">
    <name type="scientific">Acaulospora morrowiae</name>
    <dbReference type="NCBI Taxonomy" id="94023"/>
    <lineage>
        <taxon>Eukaryota</taxon>
        <taxon>Fungi</taxon>
        <taxon>Fungi incertae sedis</taxon>
        <taxon>Mucoromycota</taxon>
        <taxon>Glomeromycotina</taxon>
        <taxon>Glomeromycetes</taxon>
        <taxon>Diversisporales</taxon>
        <taxon>Acaulosporaceae</taxon>
        <taxon>Acaulospora</taxon>
    </lineage>
</organism>